<evidence type="ECO:0000256" key="1">
    <source>
        <dbReference type="ARBA" id="ARBA00022737"/>
    </source>
</evidence>
<keyword evidence="1" id="KW-0677">Repeat</keyword>
<dbReference type="SMART" id="SM00248">
    <property type="entry name" value="ANK"/>
    <property type="match status" value="2"/>
</dbReference>
<reference evidence="5 6" key="1">
    <citation type="journal article" date="2019" name="New Phytol.">
        <title>Comparative genomics reveals unique wood-decay strategies and fruiting body development in the Schizophyllaceae.</title>
        <authorList>
            <person name="Almasi E."/>
            <person name="Sahu N."/>
            <person name="Krizsan K."/>
            <person name="Balint B."/>
            <person name="Kovacs G.M."/>
            <person name="Kiss B."/>
            <person name="Cseklye J."/>
            <person name="Drula E."/>
            <person name="Henrissat B."/>
            <person name="Nagy I."/>
            <person name="Chovatia M."/>
            <person name="Adam C."/>
            <person name="LaButti K."/>
            <person name="Lipzen A."/>
            <person name="Riley R."/>
            <person name="Grigoriev I.V."/>
            <person name="Nagy L.G."/>
        </authorList>
    </citation>
    <scope>NUCLEOTIDE SEQUENCE [LARGE SCALE GENOMIC DNA]</scope>
    <source>
        <strain evidence="5 6">NL-1724</strain>
    </source>
</reference>
<dbReference type="PANTHER" id="PTHR24198">
    <property type="entry name" value="ANKYRIN REPEAT AND PROTEIN KINASE DOMAIN-CONTAINING PROTEIN"/>
    <property type="match status" value="1"/>
</dbReference>
<dbReference type="EMBL" id="VDMD01000049">
    <property type="protein sequence ID" value="TRM57316.1"/>
    <property type="molecule type" value="Genomic_DNA"/>
</dbReference>
<dbReference type="PROSITE" id="PS50088">
    <property type="entry name" value="ANK_REPEAT"/>
    <property type="match status" value="2"/>
</dbReference>
<dbReference type="Proteomes" id="UP000320762">
    <property type="component" value="Unassembled WGS sequence"/>
</dbReference>
<dbReference type="InterPro" id="IPR036770">
    <property type="entry name" value="Ankyrin_rpt-contain_sf"/>
</dbReference>
<feature type="region of interest" description="Disordered" evidence="4">
    <location>
        <begin position="109"/>
        <end position="135"/>
    </location>
</feature>
<organism evidence="5 6">
    <name type="scientific">Schizophyllum amplum</name>
    <dbReference type="NCBI Taxonomy" id="97359"/>
    <lineage>
        <taxon>Eukaryota</taxon>
        <taxon>Fungi</taxon>
        <taxon>Dikarya</taxon>
        <taxon>Basidiomycota</taxon>
        <taxon>Agaricomycotina</taxon>
        <taxon>Agaricomycetes</taxon>
        <taxon>Agaricomycetidae</taxon>
        <taxon>Agaricales</taxon>
        <taxon>Schizophyllaceae</taxon>
        <taxon>Schizophyllum</taxon>
    </lineage>
</organism>
<evidence type="ECO:0000313" key="5">
    <source>
        <dbReference type="EMBL" id="TRM57316.1"/>
    </source>
</evidence>
<dbReference type="Pfam" id="PF12796">
    <property type="entry name" value="Ank_2"/>
    <property type="match status" value="1"/>
</dbReference>
<evidence type="ECO:0000256" key="2">
    <source>
        <dbReference type="ARBA" id="ARBA00023043"/>
    </source>
</evidence>
<dbReference type="Gene3D" id="1.25.40.20">
    <property type="entry name" value="Ankyrin repeat-containing domain"/>
    <property type="match status" value="1"/>
</dbReference>
<protein>
    <submittedName>
        <fullName evidence="5">Ankyrin repeat-containing domain protein</fullName>
    </submittedName>
</protein>
<proteinExistence type="predicted"/>
<evidence type="ECO:0000256" key="4">
    <source>
        <dbReference type="SAM" id="MobiDB-lite"/>
    </source>
</evidence>
<sequence length="135" mass="14578">MDWTPLHLAAQMDSLEAARLLLDHGADVDDGKRGGWRPLHAAVYFLQEAAVRLLIERNCDVNAQDDDGRTPLEALYDNLARLSQSDGPGLRECIFRMLLLSGATESSSRVAETAVDSGADEVAEGGERDEAPAEG</sequence>
<feature type="compositionally biased region" description="Basic and acidic residues" evidence="4">
    <location>
        <begin position="125"/>
        <end position="135"/>
    </location>
</feature>
<accession>A0A550BXR6</accession>
<dbReference type="STRING" id="97359.A0A550BXR6"/>
<feature type="repeat" description="ANK" evidence="3">
    <location>
        <begin position="1"/>
        <end position="33"/>
    </location>
</feature>
<gene>
    <name evidence="5" type="ORF">BD626DRAFT_515328</name>
</gene>
<dbReference type="OrthoDB" id="194358at2759"/>
<dbReference type="PANTHER" id="PTHR24198:SF165">
    <property type="entry name" value="ANKYRIN REPEAT-CONTAINING PROTEIN-RELATED"/>
    <property type="match status" value="1"/>
</dbReference>
<name>A0A550BXR6_9AGAR</name>
<evidence type="ECO:0000256" key="3">
    <source>
        <dbReference type="PROSITE-ProRule" id="PRU00023"/>
    </source>
</evidence>
<comment type="caution">
    <text evidence="5">The sequence shown here is derived from an EMBL/GenBank/DDBJ whole genome shotgun (WGS) entry which is preliminary data.</text>
</comment>
<evidence type="ECO:0000313" key="6">
    <source>
        <dbReference type="Proteomes" id="UP000320762"/>
    </source>
</evidence>
<dbReference type="AlphaFoldDB" id="A0A550BXR6"/>
<keyword evidence="6" id="KW-1185">Reference proteome</keyword>
<dbReference type="InterPro" id="IPR002110">
    <property type="entry name" value="Ankyrin_rpt"/>
</dbReference>
<dbReference type="SUPFAM" id="SSF48403">
    <property type="entry name" value="Ankyrin repeat"/>
    <property type="match status" value="1"/>
</dbReference>
<keyword evidence="2 3" id="KW-0040">ANK repeat</keyword>
<feature type="repeat" description="ANK" evidence="3">
    <location>
        <begin position="34"/>
        <end position="66"/>
    </location>
</feature>
<dbReference type="PROSITE" id="PS50297">
    <property type="entry name" value="ANK_REP_REGION"/>
    <property type="match status" value="2"/>
</dbReference>